<sequence>MILKEKISLQEIMRQIPLRNDLIALEQGIDFGGIRVKFVNYQVTGDLKDIFPNKGMKDCNQKHSCSTCLTRRNTNQYVDFDTKMIHRNVKNIQVIQLELNKRFKNVKNLEDLTLLKLFQDTSGVSCQSENIFIQDLGMDPTDCSYFPICWMHLILEGLLNYSITQFIQELSTNDTNLILSRFNNIELPHNFSRLDKPLRRKQRTSKLNLVWIQLINIIILDLNYPKYAYLFKIFQAVLSNLYLPYREDNDDKIISQLLKSLSKNLIELFGYTQLNKKPNMHILKHLADSIVINGGITTHYMALERRHQSFIASKRHICKNYNDLLELFAKEELFKKYIEFSLDNFQKSKYEVYYYKLNQNKYLNIYKNNKDTKNQNLNFNYYSLKFVENRHIFKLGSTIISRTSNYYKIRGIFYYEKNSIPCILVQQFKENEKKTCFFKTQIFGFLSPGQIQNIVHLIKRFQFNQSELSKKKYILNQLYISFTPGNLCYYESDNI</sequence>
<dbReference type="EMBL" id="JAOAOG010000192">
    <property type="protein sequence ID" value="KAJ6241514.1"/>
    <property type="molecule type" value="Genomic_DNA"/>
</dbReference>
<proteinExistence type="predicted"/>
<keyword evidence="2" id="KW-1185">Reference proteome</keyword>
<evidence type="ECO:0000313" key="1">
    <source>
        <dbReference type="EMBL" id="KAJ6241514.1"/>
    </source>
</evidence>
<protein>
    <submittedName>
        <fullName evidence="1">Uncharacterized protein</fullName>
    </submittedName>
</protein>
<reference evidence="1" key="1">
    <citation type="submission" date="2022-08" db="EMBL/GenBank/DDBJ databases">
        <title>Novel sulfate-reducing endosymbionts in the free-living metamonad Anaeramoeba.</title>
        <authorList>
            <person name="Jerlstrom-Hultqvist J."/>
            <person name="Cepicka I."/>
            <person name="Gallot-Lavallee L."/>
            <person name="Salas-Leiva D."/>
            <person name="Curtis B.A."/>
            <person name="Zahonova K."/>
            <person name="Pipaliya S."/>
            <person name="Dacks J."/>
            <person name="Roger A.J."/>
        </authorList>
    </citation>
    <scope>NUCLEOTIDE SEQUENCE</scope>
    <source>
        <strain evidence="1">Schooner1</strain>
    </source>
</reference>
<accession>A0ABQ8YAX8</accession>
<comment type="caution">
    <text evidence="1">The sequence shown here is derived from an EMBL/GenBank/DDBJ whole genome shotgun (WGS) entry which is preliminary data.</text>
</comment>
<evidence type="ECO:0000313" key="2">
    <source>
        <dbReference type="Proteomes" id="UP001150062"/>
    </source>
</evidence>
<dbReference type="Proteomes" id="UP001150062">
    <property type="component" value="Unassembled WGS sequence"/>
</dbReference>
<gene>
    <name evidence="1" type="ORF">M0813_23147</name>
</gene>
<name>A0ABQ8YAX8_9EUKA</name>
<organism evidence="1 2">
    <name type="scientific">Anaeramoeba flamelloides</name>
    <dbReference type="NCBI Taxonomy" id="1746091"/>
    <lineage>
        <taxon>Eukaryota</taxon>
        <taxon>Metamonada</taxon>
        <taxon>Anaeramoebidae</taxon>
        <taxon>Anaeramoeba</taxon>
    </lineage>
</organism>